<protein>
    <submittedName>
        <fullName evidence="5">Methyltransferase type 11 domain-containing protein</fullName>
    </submittedName>
</protein>
<feature type="domain" description="Methyltransferase type 11" evidence="3">
    <location>
        <begin position="14"/>
        <end position="100"/>
    </location>
</feature>
<dbReference type="WBParaSite" id="ACRNAN_scaffold8146.g13241.t1">
    <property type="protein sequence ID" value="ACRNAN_scaffold8146.g13241.t1"/>
    <property type="gene ID" value="ACRNAN_scaffold8146.g13241"/>
</dbReference>
<name>A0A914EGF2_9BILA</name>
<dbReference type="GO" id="GO:0016126">
    <property type="term" value="P:sterol biosynthetic process"/>
    <property type="evidence" value="ECO:0007669"/>
    <property type="project" value="TreeGrafter"/>
</dbReference>
<evidence type="ECO:0000313" key="4">
    <source>
        <dbReference type="Proteomes" id="UP000887540"/>
    </source>
</evidence>
<dbReference type="Pfam" id="PF08241">
    <property type="entry name" value="Methyltransf_11"/>
    <property type="match status" value="1"/>
</dbReference>
<accession>A0A914EGF2</accession>
<dbReference type="InterPro" id="IPR029063">
    <property type="entry name" value="SAM-dependent_MTases_sf"/>
</dbReference>
<dbReference type="Proteomes" id="UP000887540">
    <property type="component" value="Unplaced"/>
</dbReference>
<keyword evidence="1" id="KW-0808">Transferase</keyword>
<sequence>MCPKHPNLKNFEVLEAGCGLGSGLQWVQSAHPEVKSVAGIDRVVRNSLNGLITYSDVHDMQCASNSFNLVLNVESSHCYADIKKFLQEVERVLKPGGYFCWADIAYSKENHNNQYIFSTLSHFLKIEDILKYAEKANLELVSYEDITESVLDGIDKTAKRYDWMADQSPWFIRIFKVFFRYFYCAPNTEAYSFLQNGDMVYAAACWKKRES</sequence>
<evidence type="ECO:0000256" key="2">
    <source>
        <dbReference type="ARBA" id="ARBA00038188"/>
    </source>
</evidence>
<dbReference type="InterPro" id="IPR013216">
    <property type="entry name" value="Methyltransf_11"/>
</dbReference>
<evidence type="ECO:0000256" key="1">
    <source>
        <dbReference type="ARBA" id="ARBA00022679"/>
    </source>
</evidence>
<dbReference type="SUPFAM" id="SSF53335">
    <property type="entry name" value="S-adenosyl-L-methionine-dependent methyltransferases"/>
    <property type="match status" value="1"/>
</dbReference>
<organism evidence="4 5">
    <name type="scientific">Acrobeloides nanus</name>
    <dbReference type="NCBI Taxonomy" id="290746"/>
    <lineage>
        <taxon>Eukaryota</taxon>
        <taxon>Metazoa</taxon>
        <taxon>Ecdysozoa</taxon>
        <taxon>Nematoda</taxon>
        <taxon>Chromadorea</taxon>
        <taxon>Rhabditida</taxon>
        <taxon>Tylenchina</taxon>
        <taxon>Cephalobomorpha</taxon>
        <taxon>Cephaloboidea</taxon>
        <taxon>Cephalobidae</taxon>
        <taxon>Acrobeloides</taxon>
    </lineage>
</organism>
<dbReference type="PANTHER" id="PTHR44068:SF1">
    <property type="entry name" value="HYPOTHETICAL LOC100005854"/>
    <property type="match status" value="1"/>
</dbReference>
<dbReference type="AlphaFoldDB" id="A0A914EGF2"/>
<dbReference type="InterPro" id="IPR050447">
    <property type="entry name" value="Erg6_SMT_methyltransf"/>
</dbReference>
<dbReference type="GO" id="GO:0005783">
    <property type="term" value="C:endoplasmic reticulum"/>
    <property type="evidence" value="ECO:0007669"/>
    <property type="project" value="TreeGrafter"/>
</dbReference>
<keyword evidence="4" id="KW-1185">Reference proteome</keyword>
<dbReference type="GO" id="GO:0003838">
    <property type="term" value="F:sterol 24-C-methyltransferase activity"/>
    <property type="evidence" value="ECO:0007669"/>
    <property type="project" value="TreeGrafter"/>
</dbReference>
<evidence type="ECO:0000313" key="5">
    <source>
        <dbReference type="WBParaSite" id="ACRNAN_scaffold8146.g13241.t1"/>
    </source>
</evidence>
<comment type="similarity">
    <text evidence="2">Belongs to the class I-like SAM-binding methyltransferase superfamily. Erg6/SMT family.</text>
</comment>
<reference evidence="5" key="1">
    <citation type="submission" date="2022-11" db="UniProtKB">
        <authorList>
            <consortium name="WormBaseParasite"/>
        </authorList>
    </citation>
    <scope>IDENTIFICATION</scope>
</reference>
<dbReference type="CDD" id="cd02440">
    <property type="entry name" value="AdoMet_MTases"/>
    <property type="match status" value="1"/>
</dbReference>
<dbReference type="Gene3D" id="3.40.50.150">
    <property type="entry name" value="Vaccinia Virus protein VP39"/>
    <property type="match status" value="1"/>
</dbReference>
<evidence type="ECO:0000259" key="3">
    <source>
        <dbReference type="Pfam" id="PF08241"/>
    </source>
</evidence>
<dbReference type="PANTHER" id="PTHR44068">
    <property type="entry name" value="ZGC:194242"/>
    <property type="match status" value="1"/>
</dbReference>
<proteinExistence type="inferred from homology"/>